<dbReference type="SUPFAM" id="SSF46894">
    <property type="entry name" value="C-terminal effector domain of the bipartite response regulators"/>
    <property type="match status" value="1"/>
</dbReference>
<keyword evidence="3" id="KW-0805">Transcription regulation</keyword>
<reference evidence="9 10" key="1">
    <citation type="journal article" date="2017" name="Antonie Van Leeuwenhoek">
        <title>Phylogenomic resolution of the bacterial genus Pantoea and its relationship with Erwinia and Tatumella.</title>
        <authorList>
            <person name="Palmer M."/>
            <person name="Steenkamp E.T."/>
            <person name="Coetzee M.P."/>
            <person name="Chan W.Y."/>
            <person name="van Zyl E."/>
            <person name="De Maayer P."/>
            <person name="Coutinho T.A."/>
            <person name="Blom J."/>
            <person name="Smits T.H."/>
            <person name="Duffy B."/>
            <person name="Venter S.N."/>
        </authorList>
    </citation>
    <scope>NUCLEOTIDE SEQUENCE [LARGE SCALE GENOMIC DNA]</scope>
    <source>
        <strain evidence="9 10">LMG 26277</strain>
    </source>
</reference>
<dbReference type="SMART" id="SM00448">
    <property type="entry name" value="REC"/>
    <property type="match status" value="1"/>
</dbReference>
<dbReference type="PROSITE" id="PS50043">
    <property type="entry name" value="HTH_LUXR_2"/>
    <property type="match status" value="1"/>
</dbReference>
<dbReference type="Proteomes" id="UP000193104">
    <property type="component" value="Unassembled WGS sequence"/>
</dbReference>
<evidence type="ECO:0000259" key="8">
    <source>
        <dbReference type="PROSITE" id="PS50110"/>
    </source>
</evidence>
<dbReference type="InterPro" id="IPR000792">
    <property type="entry name" value="Tscrpt_reg_LuxR_C"/>
</dbReference>
<dbReference type="PANTHER" id="PTHR43214">
    <property type="entry name" value="TWO-COMPONENT RESPONSE REGULATOR"/>
    <property type="match status" value="1"/>
</dbReference>
<proteinExistence type="predicted"/>
<accession>A0A1X1D491</accession>
<evidence type="ECO:0000256" key="5">
    <source>
        <dbReference type="ARBA" id="ARBA00023163"/>
    </source>
</evidence>
<dbReference type="InterPro" id="IPR016032">
    <property type="entry name" value="Sig_transdc_resp-reg_C-effctor"/>
</dbReference>
<evidence type="ECO:0000256" key="3">
    <source>
        <dbReference type="ARBA" id="ARBA00023015"/>
    </source>
</evidence>
<dbReference type="SUPFAM" id="SSF52172">
    <property type="entry name" value="CheY-like"/>
    <property type="match status" value="1"/>
</dbReference>
<feature type="modified residue" description="4-aspartylphosphate" evidence="6">
    <location>
        <position position="54"/>
    </location>
</feature>
<comment type="caution">
    <text evidence="9">The sequence shown here is derived from an EMBL/GenBank/DDBJ whole genome shotgun (WGS) entry which is preliminary data.</text>
</comment>
<dbReference type="PANTHER" id="PTHR43214:SF41">
    <property type="entry name" value="NITRATE_NITRITE RESPONSE REGULATOR PROTEIN NARP"/>
    <property type="match status" value="1"/>
</dbReference>
<dbReference type="STRING" id="1076551.HA48_15665"/>
<dbReference type="PROSITE" id="PS50110">
    <property type="entry name" value="RESPONSE_REGULATORY"/>
    <property type="match status" value="1"/>
</dbReference>
<dbReference type="GO" id="GO:0000160">
    <property type="term" value="P:phosphorelay signal transduction system"/>
    <property type="evidence" value="ECO:0007669"/>
    <property type="project" value="InterPro"/>
</dbReference>
<dbReference type="InterPro" id="IPR001789">
    <property type="entry name" value="Sig_transdc_resp-reg_receiver"/>
</dbReference>
<dbReference type="Gene3D" id="3.40.50.2300">
    <property type="match status" value="1"/>
</dbReference>
<keyword evidence="10" id="KW-1185">Reference proteome</keyword>
<dbReference type="Pfam" id="PF00196">
    <property type="entry name" value="GerE"/>
    <property type="match status" value="1"/>
</dbReference>
<evidence type="ECO:0000313" key="10">
    <source>
        <dbReference type="Proteomes" id="UP000193104"/>
    </source>
</evidence>
<feature type="domain" description="Response regulatory" evidence="8">
    <location>
        <begin position="3"/>
        <end position="119"/>
    </location>
</feature>
<feature type="domain" description="HTH luxR-type" evidence="7">
    <location>
        <begin position="144"/>
        <end position="209"/>
    </location>
</feature>
<dbReference type="CDD" id="cd17535">
    <property type="entry name" value="REC_NarL-like"/>
    <property type="match status" value="1"/>
</dbReference>
<dbReference type="InterPro" id="IPR058245">
    <property type="entry name" value="NreC/VraR/RcsB-like_REC"/>
</dbReference>
<dbReference type="GO" id="GO:0006355">
    <property type="term" value="P:regulation of DNA-templated transcription"/>
    <property type="evidence" value="ECO:0007669"/>
    <property type="project" value="InterPro"/>
</dbReference>
<dbReference type="EMBL" id="MLFS01000047">
    <property type="protein sequence ID" value="ORM71502.1"/>
    <property type="molecule type" value="Genomic_DNA"/>
</dbReference>
<dbReference type="Pfam" id="PF00072">
    <property type="entry name" value="Response_reg"/>
    <property type="match status" value="1"/>
</dbReference>
<organism evidence="9 10">
    <name type="scientific">Pantoea wallisii</name>
    <dbReference type="NCBI Taxonomy" id="1076551"/>
    <lineage>
        <taxon>Bacteria</taxon>
        <taxon>Pseudomonadati</taxon>
        <taxon>Pseudomonadota</taxon>
        <taxon>Gammaproteobacteria</taxon>
        <taxon>Enterobacterales</taxon>
        <taxon>Erwiniaceae</taxon>
        <taxon>Pantoea</taxon>
    </lineage>
</organism>
<evidence type="ECO:0000256" key="1">
    <source>
        <dbReference type="ARBA" id="ARBA00022553"/>
    </source>
</evidence>
<evidence type="ECO:0000259" key="7">
    <source>
        <dbReference type="PROSITE" id="PS50043"/>
    </source>
</evidence>
<keyword evidence="2" id="KW-0902">Two-component regulatory system</keyword>
<keyword evidence="4 9" id="KW-0238">DNA-binding</keyword>
<dbReference type="CDD" id="cd06170">
    <property type="entry name" value="LuxR_C_like"/>
    <property type="match status" value="1"/>
</dbReference>
<evidence type="ECO:0000313" key="9">
    <source>
        <dbReference type="EMBL" id="ORM71502.1"/>
    </source>
</evidence>
<dbReference type="SMART" id="SM00421">
    <property type="entry name" value="HTH_LUXR"/>
    <property type="match status" value="1"/>
</dbReference>
<keyword evidence="5" id="KW-0804">Transcription</keyword>
<dbReference type="PROSITE" id="PS00622">
    <property type="entry name" value="HTH_LUXR_1"/>
    <property type="match status" value="1"/>
</dbReference>
<protein>
    <submittedName>
        <fullName evidence="9">DNA-binding response regulator</fullName>
    </submittedName>
</protein>
<dbReference type="AlphaFoldDB" id="A0A1X1D491"/>
<evidence type="ECO:0000256" key="4">
    <source>
        <dbReference type="ARBA" id="ARBA00023125"/>
    </source>
</evidence>
<name>A0A1X1D491_9GAMM</name>
<keyword evidence="1 6" id="KW-0597">Phosphoprotein</keyword>
<dbReference type="PRINTS" id="PR00038">
    <property type="entry name" value="HTHLUXR"/>
</dbReference>
<dbReference type="InterPro" id="IPR011006">
    <property type="entry name" value="CheY-like_superfamily"/>
</dbReference>
<evidence type="ECO:0000256" key="2">
    <source>
        <dbReference type="ARBA" id="ARBA00023012"/>
    </source>
</evidence>
<gene>
    <name evidence="9" type="ORF">HA48_15665</name>
</gene>
<sequence length="210" mass="23794">MIKLVLANDRLLIRKGLRQLLMLDKAIEVIAEAENEEELYSILAWQTVDVLLLDLSLCGIYKTSLLQRITVNFPSVAVLVLSMHNEPQLALSILNNGAYGFISNDQDPDALFTAIHHVAGQQRYIHPAIAEKIIFSESEKQSGPLHRYDLLSLREKQIMQLLSEGNNSNAIATQLNISNKTVSTHKVRMMEKMKFTSNADIVRFMIKYQN</sequence>
<dbReference type="InterPro" id="IPR039420">
    <property type="entry name" value="WalR-like"/>
</dbReference>
<dbReference type="GO" id="GO:0003677">
    <property type="term" value="F:DNA binding"/>
    <property type="evidence" value="ECO:0007669"/>
    <property type="project" value="UniProtKB-KW"/>
</dbReference>
<evidence type="ECO:0000256" key="6">
    <source>
        <dbReference type="PROSITE-ProRule" id="PRU00169"/>
    </source>
</evidence>